<dbReference type="AlphaFoldDB" id="A0AAD2CFD2"/>
<protein>
    <submittedName>
        <fullName evidence="2">Uncharacterized protein</fullName>
    </submittedName>
</protein>
<sequence>MEMMQARRTRSSLHEEAKDDDALVEMNIPGLCNGEEDDEHLDSSQYRAAVDALSRQDLRTELLKQVREQPWFSQRSLAYQNHKPTTSRRGSMNEESFSYAKALVESDAELERISQEISTQLHLTEMMEVAARAQKAADEGCETFSARLSSFVPEPVSLETRDAEGQSDAEPVEHKNGPLVTTPAGRESNPTSPPFRHIAEVIPSFETVNNHMRTHLYRKKVAKETLVFKEVEDGAKSEQNFNLSPRSQGTEITADFFKNLSGYFGKRVRSEDEDEKDASAAKETGLAEYSNGTLEDHIPLDMLTSSIPAVGSLASLNSLTLKPFSTIPTIAKEEDGAASCSAPPTQSTSKGQADDSKNAVKETLEILNSVSDSTGPTETDQGSDNDGSSFSCPSSPSQGFGDLAPLPLEITEAVQMQQGETSPKQHDFNTPKRLRILRQADGGEPTVATPDHSRYNFSPGSIVASSVGAPSAVLDPLEEYENTFLNEQTRLLEIPRIGEKPQQTGDLTTSPAIHDAVEKAKRTRRIRMLRRRLDDEDNFSSETREGGGVGTDEETKSGHYHLDSFPMNGHQNNGIATQGSNLSPRPQPDEALEERPLEEPILGTTSLCSPTQPSLMETASVVGIPLIAPSPSCCADDKQYFKEKKNDEYMNNYFYLSRRGGSERRDLQGRNYRRFICAETIDKTGILCQDVGATCNDLDHLFLGSNEEGTEKVASSTQSASSQASGWFSQIGLGFLYGSTEKKRIGDATSRE</sequence>
<feature type="region of interest" description="Disordered" evidence="1">
    <location>
        <begin position="334"/>
        <end position="404"/>
    </location>
</feature>
<feature type="compositionally biased region" description="Basic and acidic residues" evidence="1">
    <location>
        <begin position="553"/>
        <end position="562"/>
    </location>
</feature>
<proteinExistence type="predicted"/>
<name>A0AAD2CFD2_9STRA</name>
<feature type="region of interest" description="Disordered" evidence="1">
    <location>
        <begin position="158"/>
        <end position="193"/>
    </location>
</feature>
<dbReference type="Proteomes" id="UP001295423">
    <property type="component" value="Unassembled WGS sequence"/>
</dbReference>
<evidence type="ECO:0000313" key="2">
    <source>
        <dbReference type="EMBL" id="CAJ1932523.1"/>
    </source>
</evidence>
<feature type="compositionally biased region" description="Polar residues" evidence="1">
    <location>
        <begin position="569"/>
        <end position="584"/>
    </location>
</feature>
<feature type="region of interest" description="Disordered" evidence="1">
    <location>
        <begin position="537"/>
        <end position="592"/>
    </location>
</feature>
<dbReference type="EMBL" id="CAKOGP040000224">
    <property type="protein sequence ID" value="CAJ1932523.1"/>
    <property type="molecule type" value="Genomic_DNA"/>
</dbReference>
<feature type="compositionally biased region" description="Low complexity" evidence="1">
    <location>
        <begin position="384"/>
        <end position="400"/>
    </location>
</feature>
<gene>
    <name evidence="2" type="ORF">CYCCA115_LOCUS2879</name>
</gene>
<evidence type="ECO:0000256" key="1">
    <source>
        <dbReference type="SAM" id="MobiDB-lite"/>
    </source>
</evidence>
<reference evidence="2" key="1">
    <citation type="submission" date="2023-08" db="EMBL/GenBank/DDBJ databases">
        <authorList>
            <person name="Audoor S."/>
            <person name="Bilcke G."/>
        </authorList>
    </citation>
    <scope>NUCLEOTIDE SEQUENCE</scope>
</reference>
<evidence type="ECO:0000313" key="3">
    <source>
        <dbReference type="Proteomes" id="UP001295423"/>
    </source>
</evidence>
<comment type="caution">
    <text evidence="2">The sequence shown here is derived from an EMBL/GenBank/DDBJ whole genome shotgun (WGS) entry which is preliminary data.</text>
</comment>
<feature type="compositionally biased region" description="Basic and acidic residues" evidence="1">
    <location>
        <begin position="352"/>
        <end position="364"/>
    </location>
</feature>
<feature type="compositionally biased region" description="Polar residues" evidence="1">
    <location>
        <begin position="342"/>
        <end position="351"/>
    </location>
</feature>
<feature type="compositionally biased region" description="Basic and acidic residues" evidence="1">
    <location>
        <begin position="12"/>
        <end position="21"/>
    </location>
</feature>
<feature type="region of interest" description="Disordered" evidence="1">
    <location>
        <begin position="1"/>
        <end position="42"/>
    </location>
</feature>
<organism evidence="2 3">
    <name type="scientific">Cylindrotheca closterium</name>
    <dbReference type="NCBI Taxonomy" id="2856"/>
    <lineage>
        <taxon>Eukaryota</taxon>
        <taxon>Sar</taxon>
        <taxon>Stramenopiles</taxon>
        <taxon>Ochrophyta</taxon>
        <taxon>Bacillariophyta</taxon>
        <taxon>Bacillariophyceae</taxon>
        <taxon>Bacillariophycidae</taxon>
        <taxon>Bacillariales</taxon>
        <taxon>Bacillariaceae</taxon>
        <taxon>Cylindrotheca</taxon>
    </lineage>
</organism>
<feature type="compositionally biased region" description="Polar residues" evidence="1">
    <location>
        <begin position="366"/>
        <end position="382"/>
    </location>
</feature>
<keyword evidence="3" id="KW-1185">Reference proteome</keyword>
<accession>A0AAD2CFD2</accession>